<dbReference type="PANTHER" id="PTHR44099:SF3">
    <property type="entry name" value="WD REPEAT-CONTAINING PROTEIN 7"/>
    <property type="match status" value="1"/>
</dbReference>
<dbReference type="InterPro" id="IPR057848">
    <property type="entry name" value="WDR72_alpha-sol"/>
</dbReference>
<evidence type="ECO:0000313" key="4">
    <source>
        <dbReference type="EMBL" id="GLD71429.1"/>
    </source>
</evidence>
<feature type="domain" description="WDR72-like alpha-solenoid" evidence="3">
    <location>
        <begin position="120"/>
        <end position="155"/>
    </location>
</feature>
<evidence type="ECO:0000259" key="3">
    <source>
        <dbReference type="Pfam" id="PF23123"/>
    </source>
</evidence>
<protein>
    <submittedName>
        <fullName evidence="4">WD repeat-containing protein 7-like protein</fullName>
    </submittedName>
</protein>
<feature type="region of interest" description="Disordered" evidence="2">
    <location>
        <begin position="166"/>
        <end position="198"/>
    </location>
</feature>
<dbReference type="PANTHER" id="PTHR44099">
    <property type="entry name" value="RABCONNECTIN-3B, ISOFORM A"/>
    <property type="match status" value="1"/>
</dbReference>
<feature type="region of interest" description="Disordered" evidence="2">
    <location>
        <begin position="1"/>
        <end position="34"/>
    </location>
</feature>
<dbReference type="InterPro" id="IPR049916">
    <property type="entry name" value="WDR72-like"/>
</dbReference>
<accession>A0AAD3RI68</accession>
<dbReference type="Proteomes" id="UP001279410">
    <property type="component" value="Unassembled WGS sequence"/>
</dbReference>
<reference evidence="4" key="1">
    <citation type="submission" date="2022-08" db="EMBL/GenBank/DDBJ databases">
        <title>Genome sequencing of akame (Lates japonicus).</title>
        <authorList>
            <person name="Hashiguchi Y."/>
            <person name="Takahashi H."/>
        </authorList>
    </citation>
    <scope>NUCLEOTIDE SEQUENCE</scope>
    <source>
        <strain evidence="4">Kochi</strain>
    </source>
</reference>
<evidence type="ECO:0000256" key="2">
    <source>
        <dbReference type="SAM" id="MobiDB-lite"/>
    </source>
</evidence>
<feature type="region of interest" description="Disordered" evidence="2">
    <location>
        <begin position="52"/>
        <end position="83"/>
    </location>
</feature>
<keyword evidence="1" id="KW-0597">Phosphoprotein</keyword>
<keyword evidence="5" id="KW-1185">Reference proteome</keyword>
<evidence type="ECO:0000256" key="1">
    <source>
        <dbReference type="ARBA" id="ARBA00022553"/>
    </source>
</evidence>
<evidence type="ECO:0000313" key="5">
    <source>
        <dbReference type="Proteomes" id="UP001279410"/>
    </source>
</evidence>
<gene>
    <name evidence="4" type="ORF">AKAME5_002275100</name>
</gene>
<feature type="compositionally biased region" description="Pro residues" evidence="2">
    <location>
        <begin position="176"/>
        <end position="186"/>
    </location>
</feature>
<organism evidence="4 5">
    <name type="scientific">Lates japonicus</name>
    <name type="common">Japanese lates</name>
    <dbReference type="NCBI Taxonomy" id="270547"/>
    <lineage>
        <taxon>Eukaryota</taxon>
        <taxon>Metazoa</taxon>
        <taxon>Chordata</taxon>
        <taxon>Craniata</taxon>
        <taxon>Vertebrata</taxon>
        <taxon>Euteleostomi</taxon>
        <taxon>Actinopterygii</taxon>
        <taxon>Neopterygii</taxon>
        <taxon>Teleostei</taxon>
        <taxon>Neoteleostei</taxon>
        <taxon>Acanthomorphata</taxon>
        <taxon>Carangaria</taxon>
        <taxon>Carangaria incertae sedis</taxon>
        <taxon>Centropomidae</taxon>
        <taxon>Lates</taxon>
    </lineage>
</organism>
<dbReference type="EMBL" id="BRZM01000597">
    <property type="protein sequence ID" value="GLD71429.1"/>
    <property type="molecule type" value="Genomic_DNA"/>
</dbReference>
<sequence>MKKAPPGLPDQEEPRSLLVGRRPPPLSPPARALQAQIKQAAVAAAANAGTATTTTTAGAPGAPGGLPQGAPGSSSLGPASHNIPSVNEGWSQLAAMHCVMLPDLLGLDKFRPPLLEMLARRWQDRCLEVREAAQALLLAELRRIGQSGRKDTIDMWAPYLPQYVDTVSSPGTTTEPSPPAPPPPEAQPVEAKVPEEEMDVTDDDITAGCLSNLPPNAKKISNSYEERRKQATAIVLLGVIGAEFGAEIEPPKGSVRARTGGQAPEGFGLTSGGSSNYSLARHTCKALTFLLLQPPSPKLPPHSTIRRTAIDLIGRGFTVWEPYMDVSAVLMGLLELCADAEKQLAK</sequence>
<dbReference type="GO" id="GO:0005737">
    <property type="term" value="C:cytoplasm"/>
    <property type="evidence" value="ECO:0007669"/>
    <property type="project" value="TreeGrafter"/>
</dbReference>
<dbReference type="Pfam" id="PF23123">
    <property type="entry name" value="WDR72_alpha-sol"/>
    <property type="match status" value="1"/>
</dbReference>
<comment type="caution">
    <text evidence="4">The sequence shown here is derived from an EMBL/GenBank/DDBJ whole genome shotgun (WGS) entry which is preliminary data.</text>
</comment>
<dbReference type="AlphaFoldDB" id="A0AAD3RI68"/>
<name>A0AAD3RI68_LATJO</name>
<feature type="compositionally biased region" description="Low complexity" evidence="2">
    <location>
        <begin position="68"/>
        <end position="80"/>
    </location>
</feature>
<proteinExistence type="predicted"/>